<dbReference type="GO" id="GO:0005524">
    <property type="term" value="F:ATP binding"/>
    <property type="evidence" value="ECO:0007669"/>
    <property type="project" value="UniProtKB-KW"/>
</dbReference>
<feature type="domain" description="AMP-dependent synthetase/ligase" evidence="6">
    <location>
        <begin position="86"/>
        <end position="202"/>
    </location>
</feature>
<evidence type="ECO:0000256" key="2">
    <source>
        <dbReference type="ARBA" id="ARBA00022741"/>
    </source>
</evidence>
<name>A0A183AM22_9TREM</name>
<proteinExistence type="predicted"/>
<dbReference type="Pfam" id="PF00501">
    <property type="entry name" value="AMP-binding"/>
    <property type="match status" value="2"/>
</dbReference>
<dbReference type="PANTHER" id="PTHR43272">
    <property type="entry name" value="LONG-CHAIN-FATTY-ACID--COA LIGASE"/>
    <property type="match status" value="1"/>
</dbReference>
<dbReference type="WBParaSite" id="ECPE_0000802901-mRNA-1">
    <property type="protein sequence ID" value="ECPE_0000802901-mRNA-1"/>
    <property type="gene ID" value="ECPE_0000802901"/>
</dbReference>
<dbReference type="AlphaFoldDB" id="A0A183AM22"/>
<dbReference type="PANTHER" id="PTHR43272:SF33">
    <property type="entry name" value="AMP-BINDING DOMAIN-CONTAINING PROTEIN-RELATED"/>
    <property type="match status" value="1"/>
</dbReference>
<dbReference type="EMBL" id="UZAN01045389">
    <property type="protein sequence ID" value="VDP82549.1"/>
    <property type="molecule type" value="Genomic_DNA"/>
</dbReference>
<dbReference type="InterPro" id="IPR042099">
    <property type="entry name" value="ANL_N_sf"/>
</dbReference>
<protein>
    <recommendedName>
        <fullName evidence="5">long-chain-fatty-acid--CoA ligase</fullName>
        <ecNumber evidence="5">6.2.1.3</ecNumber>
    </recommendedName>
</protein>
<dbReference type="GO" id="GO:0005783">
    <property type="term" value="C:endoplasmic reticulum"/>
    <property type="evidence" value="ECO:0007669"/>
    <property type="project" value="TreeGrafter"/>
</dbReference>
<evidence type="ECO:0000256" key="1">
    <source>
        <dbReference type="ARBA" id="ARBA00022598"/>
    </source>
</evidence>
<evidence type="ECO:0000313" key="7">
    <source>
        <dbReference type="EMBL" id="VDP82549.1"/>
    </source>
</evidence>
<dbReference type="GO" id="GO:0004467">
    <property type="term" value="F:long-chain fatty acid-CoA ligase activity"/>
    <property type="evidence" value="ECO:0007669"/>
    <property type="project" value="UniProtKB-EC"/>
</dbReference>
<keyword evidence="3" id="KW-0276">Fatty acid metabolism</keyword>
<dbReference type="EC" id="6.2.1.3" evidence="5"/>
<keyword evidence="1" id="KW-0436">Ligase</keyword>
<evidence type="ECO:0000259" key="6">
    <source>
        <dbReference type="Pfam" id="PF00501"/>
    </source>
</evidence>
<dbReference type="InterPro" id="IPR000873">
    <property type="entry name" value="AMP-dep_synth/lig_dom"/>
</dbReference>
<keyword evidence="4" id="KW-0067">ATP-binding</keyword>
<keyword evidence="3" id="KW-0443">Lipid metabolism</keyword>
<keyword evidence="2" id="KW-0547">Nucleotide-binding</keyword>
<evidence type="ECO:0000256" key="4">
    <source>
        <dbReference type="ARBA" id="ARBA00022840"/>
    </source>
</evidence>
<dbReference type="Proteomes" id="UP000272942">
    <property type="component" value="Unassembled WGS sequence"/>
</dbReference>
<dbReference type="GO" id="GO:0016020">
    <property type="term" value="C:membrane"/>
    <property type="evidence" value="ECO:0007669"/>
    <property type="project" value="TreeGrafter"/>
</dbReference>
<dbReference type="OrthoDB" id="1700726at2759"/>
<feature type="domain" description="AMP-dependent synthetase/ligase" evidence="6">
    <location>
        <begin position="276"/>
        <end position="398"/>
    </location>
</feature>
<keyword evidence="8" id="KW-1185">Reference proteome</keyword>
<evidence type="ECO:0000256" key="3">
    <source>
        <dbReference type="ARBA" id="ARBA00022832"/>
    </source>
</evidence>
<sequence length="419" mass="47183">MSPFGGRYPSVYRKIHNPSPDEPFVSRHLHKQSVVSNVEEGIHLSVVSSKYADRFSHVKTMHDLFEQGLRVSRFQPCIGSRTSTDQPYRWLVYKEVDEMIRAFGSQLLHVVGYKQNTENFVGIYSRNCVEWVVTQQACAAYGYVYVPLYATLGQEALQYILKQTELEVIICRTAKEAGSVMREFTSSIRCLIVIVRSPEVEKLKAEFEGQVRIYLFEEFVIVSCPVVSCRNNPIERGYDQPDPFFAARVPKGVTISHEQFVDALLGSLGTAEGKGLALIHGARAGYPTNGQESLMDDLAAIQPTVFTAVPRVLSKIRSEYFKKFPKSTCMRNSLHKLIQKKFAEQSKGKFNHSSIQDTLFFKKFRKAFGNHVCGVISGGAPLDPEVSLFFRAAFNGPVIIDSDANFVPSYFTLISWIAN</sequence>
<dbReference type="Gene3D" id="3.40.50.12780">
    <property type="entry name" value="N-terminal domain of ligase-like"/>
    <property type="match status" value="2"/>
</dbReference>
<evidence type="ECO:0000256" key="5">
    <source>
        <dbReference type="ARBA" id="ARBA00026121"/>
    </source>
</evidence>
<accession>A0A183AM22</accession>
<evidence type="ECO:0000313" key="9">
    <source>
        <dbReference type="WBParaSite" id="ECPE_0000802901-mRNA-1"/>
    </source>
</evidence>
<reference evidence="7 8" key="2">
    <citation type="submission" date="2018-11" db="EMBL/GenBank/DDBJ databases">
        <authorList>
            <consortium name="Pathogen Informatics"/>
        </authorList>
    </citation>
    <scope>NUCLEOTIDE SEQUENCE [LARGE SCALE GENOMIC DNA]</scope>
    <source>
        <strain evidence="7 8">Egypt</strain>
    </source>
</reference>
<evidence type="ECO:0000313" key="8">
    <source>
        <dbReference type="Proteomes" id="UP000272942"/>
    </source>
</evidence>
<organism evidence="9">
    <name type="scientific">Echinostoma caproni</name>
    <dbReference type="NCBI Taxonomy" id="27848"/>
    <lineage>
        <taxon>Eukaryota</taxon>
        <taxon>Metazoa</taxon>
        <taxon>Spiralia</taxon>
        <taxon>Lophotrochozoa</taxon>
        <taxon>Platyhelminthes</taxon>
        <taxon>Trematoda</taxon>
        <taxon>Digenea</taxon>
        <taxon>Plagiorchiida</taxon>
        <taxon>Echinostomata</taxon>
        <taxon>Echinostomatoidea</taxon>
        <taxon>Echinostomatidae</taxon>
        <taxon>Echinostoma</taxon>
    </lineage>
</organism>
<reference evidence="9" key="1">
    <citation type="submission" date="2016-06" db="UniProtKB">
        <authorList>
            <consortium name="WormBaseParasite"/>
        </authorList>
    </citation>
    <scope>IDENTIFICATION</scope>
</reference>
<dbReference type="SUPFAM" id="SSF56801">
    <property type="entry name" value="Acetyl-CoA synthetase-like"/>
    <property type="match status" value="1"/>
</dbReference>
<gene>
    <name evidence="7" type="ORF">ECPE_LOCUS8007</name>
</gene>